<proteinExistence type="predicted"/>
<organism evidence="2">
    <name type="scientific">viral metagenome</name>
    <dbReference type="NCBI Taxonomy" id="1070528"/>
    <lineage>
        <taxon>unclassified sequences</taxon>
        <taxon>metagenomes</taxon>
        <taxon>organismal metagenomes</taxon>
    </lineage>
</organism>
<gene>
    <name evidence="2" type="ORF">MM415B02525_0006</name>
</gene>
<dbReference type="AlphaFoldDB" id="A0A6M3L869"/>
<dbReference type="EMBL" id="MT142856">
    <property type="protein sequence ID" value="QJA89604.1"/>
    <property type="molecule type" value="Genomic_DNA"/>
</dbReference>
<keyword evidence="1" id="KW-0812">Transmembrane</keyword>
<evidence type="ECO:0000256" key="1">
    <source>
        <dbReference type="SAM" id="Phobius"/>
    </source>
</evidence>
<evidence type="ECO:0000313" key="2">
    <source>
        <dbReference type="EMBL" id="QJA89604.1"/>
    </source>
</evidence>
<reference evidence="2" key="1">
    <citation type="submission" date="2020-03" db="EMBL/GenBank/DDBJ databases">
        <title>The deep terrestrial virosphere.</title>
        <authorList>
            <person name="Holmfeldt K."/>
            <person name="Nilsson E."/>
            <person name="Simone D."/>
            <person name="Lopez-Fernandez M."/>
            <person name="Wu X."/>
            <person name="de Brujin I."/>
            <person name="Lundin D."/>
            <person name="Andersson A."/>
            <person name="Bertilsson S."/>
            <person name="Dopson M."/>
        </authorList>
    </citation>
    <scope>NUCLEOTIDE SEQUENCE</scope>
    <source>
        <strain evidence="2">MM415B02525</strain>
    </source>
</reference>
<protein>
    <submittedName>
        <fullName evidence="2">Uncharacterized protein</fullName>
    </submittedName>
</protein>
<keyword evidence="1" id="KW-1133">Transmembrane helix</keyword>
<keyword evidence="1" id="KW-0472">Membrane</keyword>
<sequence>MSFDDWCFAGLGIGLLFGFIGMFLNWGSWTYISLALAAASFIVLLVKSKL</sequence>
<feature type="transmembrane region" description="Helical" evidence="1">
    <location>
        <begin position="30"/>
        <end position="46"/>
    </location>
</feature>
<accession>A0A6M3L869</accession>
<name>A0A6M3L869_9ZZZZ</name>
<feature type="transmembrane region" description="Helical" evidence="1">
    <location>
        <begin position="7"/>
        <end position="24"/>
    </location>
</feature>